<accession>A0A6A6HH34</accession>
<gene>
    <name evidence="2" type="ORF">EV356DRAFT_26994</name>
</gene>
<evidence type="ECO:0000313" key="2">
    <source>
        <dbReference type="EMBL" id="KAF2237148.1"/>
    </source>
</evidence>
<keyword evidence="3" id="KW-1185">Reference proteome</keyword>
<sequence>MSFTKDFYLATHSSCLAVLKRNLFRRQPYKGLLRSPGQIWTLRHVWQCLHHRFRVRTKDMGAPDGPAYRLTEPHDYYMPKTFAEPEWSFNIPIVEADPLNIPDLTTTILRHLQEFKGNRAKPLSPEQEELKARLAQLPNEMLDHAISFLNPLTETSTKYVLPPPVWRAGLLSGKLIPYLWDLDPVVIREKDAAPDGSEDSRWDWELLARQLAQPNAFDKGQPLTDVPMGLANRRRIWQLLDDMYLGDVQPSMPNVFGRAPFPIEPPRPDEMQEDD</sequence>
<dbReference type="AlphaFoldDB" id="A0A6A6HH34"/>
<reference evidence="2" key="1">
    <citation type="journal article" date="2020" name="Stud. Mycol.">
        <title>101 Dothideomycetes genomes: a test case for predicting lifestyles and emergence of pathogens.</title>
        <authorList>
            <person name="Haridas S."/>
            <person name="Albert R."/>
            <person name="Binder M."/>
            <person name="Bloem J."/>
            <person name="Labutti K."/>
            <person name="Salamov A."/>
            <person name="Andreopoulos B."/>
            <person name="Baker S."/>
            <person name="Barry K."/>
            <person name="Bills G."/>
            <person name="Bluhm B."/>
            <person name="Cannon C."/>
            <person name="Castanera R."/>
            <person name="Culley D."/>
            <person name="Daum C."/>
            <person name="Ezra D."/>
            <person name="Gonzalez J."/>
            <person name="Henrissat B."/>
            <person name="Kuo A."/>
            <person name="Liang C."/>
            <person name="Lipzen A."/>
            <person name="Lutzoni F."/>
            <person name="Magnuson J."/>
            <person name="Mondo S."/>
            <person name="Nolan M."/>
            <person name="Ohm R."/>
            <person name="Pangilinan J."/>
            <person name="Park H.-J."/>
            <person name="Ramirez L."/>
            <person name="Alfaro M."/>
            <person name="Sun H."/>
            <person name="Tritt A."/>
            <person name="Yoshinaga Y."/>
            <person name="Zwiers L.-H."/>
            <person name="Turgeon B."/>
            <person name="Goodwin S."/>
            <person name="Spatafora J."/>
            <person name="Crous P."/>
            <person name="Grigoriev I."/>
        </authorList>
    </citation>
    <scope>NUCLEOTIDE SEQUENCE</scope>
    <source>
        <strain evidence="2">Tuck. ex Michener</strain>
    </source>
</reference>
<evidence type="ECO:0000313" key="3">
    <source>
        <dbReference type="Proteomes" id="UP000800092"/>
    </source>
</evidence>
<name>A0A6A6HH34_VIRVR</name>
<dbReference type="Proteomes" id="UP000800092">
    <property type="component" value="Unassembled WGS sequence"/>
</dbReference>
<feature type="region of interest" description="Disordered" evidence="1">
    <location>
        <begin position="256"/>
        <end position="275"/>
    </location>
</feature>
<protein>
    <submittedName>
        <fullName evidence="2">Uncharacterized protein</fullName>
    </submittedName>
</protein>
<evidence type="ECO:0000256" key="1">
    <source>
        <dbReference type="SAM" id="MobiDB-lite"/>
    </source>
</evidence>
<proteinExistence type="predicted"/>
<feature type="compositionally biased region" description="Basic and acidic residues" evidence="1">
    <location>
        <begin position="266"/>
        <end position="275"/>
    </location>
</feature>
<organism evidence="2 3">
    <name type="scientific">Viridothelium virens</name>
    <name type="common">Speckled blister lichen</name>
    <name type="synonym">Trypethelium virens</name>
    <dbReference type="NCBI Taxonomy" id="1048519"/>
    <lineage>
        <taxon>Eukaryota</taxon>
        <taxon>Fungi</taxon>
        <taxon>Dikarya</taxon>
        <taxon>Ascomycota</taxon>
        <taxon>Pezizomycotina</taxon>
        <taxon>Dothideomycetes</taxon>
        <taxon>Dothideomycetes incertae sedis</taxon>
        <taxon>Trypetheliales</taxon>
        <taxon>Trypetheliaceae</taxon>
        <taxon>Viridothelium</taxon>
    </lineage>
</organism>
<dbReference type="EMBL" id="ML991781">
    <property type="protein sequence ID" value="KAF2237148.1"/>
    <property type="molecule type" value="Genomic_DNA"/>
</dbReference>
<dbReference type="OrthoDB" id="3932329at2759"/>